<dbReference type="InterPro" id="IPR001374">
    <property type="entry name" value="R3H_dom"/>
</dbReference>
<dbReference type="InterPro" id="IPR038247">
    <property type="entry name" value="Jag_N_dom_sf"/>
</dbReference>
<dbReference type="PANTHER" id="PTHR35800">
    <property type="entry name" value="PROTEIN JAG"/>
    <property type="match status" value="1"/>
</dbReference>
<dbReference type="GO" id="GO:0071555">
    <property type="term" value="P:cell wall organization"/>
    <property type="evidence" value="ECO:0007669"/>
    <property type="project" value="UniProtKB-KW"/>
</dbReference>
<organism evidence="8 9">
    <name type="scientific">Culicoidibacter larvae</name>
    <dbReference type="NCBI Taxonomy" id="2579976"/>
    <lineage>
        <taxon>Bacteria</taxon>
        <taxon>Bacillati</taxon>
        <taxon>Bacillota</taxon>
        <taxon>Culicoidibacteria</taxon>
        <taxon>Culicoidibacterales</taxon>
        <taxon>Culicoidibacteraceae</taxon>
        <taxon>Culicoidibacter</taxon>
    </lineage>
</organism>
<dbReference type="GO" id="GO:0003723">
    <property type="term" value="F:RNA binding"/>
    <property type="evidence" value="ECO:0007669"/>
    <property type="project" value="UniProtKB-UniRule"/>
</dbReference>
<evidence type="ECO:0000313" key="9">
    <source>
        <dbReference type="Proteomes" id="UP000306912"/>
    </source>
</evidence>
<keyword evidence="4 6" id="KW-0143">Chaperone</keyword>
<keyword evidence="5 6" id="KW-0961">Cell wall biogenesis/degradation</keyword>
<dbReference type="GO" id="GO:0005737">
    <property type="term" value="C:cytoplasm"/>
    <property type="evidence" value="ECO:0007669"/>
    <property type="project" value="UniProtKB-SubCell"/>
</dbReference>
<dbReference type="GO" id="GO:0009252">
    <property type="term" value="P:peptidoglycan biosynthetic process"/>
    <property type="evidence" value="ECO:0007669"/>
    <property type="project" value="UniProtKB-UniRule"/>
</dbReference>
<dbReference type="Gene3D" id="3.30.1370.50">
    <property type="entry name" value="R3H-like domain"/>
    <property type="match status" value="1"/>
</dbReference>
<dbReference type="GO" id="GO:0008360">
    <property type="term" value="P:regulation of cell shape"/>
    <property type="evidence" value="ECO:0007669"/>
    <property type="project" value="UniProtKB-KW"/>
</dbReference>
<protein>
    <recommendedName>
        <fullName evidence="6">RNA-binding protein KhpB</fullName>
    </recommendedName>
    <alternativeName>
        <fullName evidence="6">RNA-binding protein EloR</fullName>
    </alternativeName>
</protein>
<dbReference type="Proteomes" id="UP000306912">
    <property type="component" value="Unassembled WGS sequence"/>
</dbReference>
<dbReference type="RefSeq" id="WP_138189782.1">
    <property type="nucleotide sequence ID" value="NZ_VBWP01000001.1"/>
</dbReference>
<dbReference type="PANTHER" id="PTHR35800:SF1">
    <property type="entry name" value="RNA-BINDING PROTEIN KHPB"/>
    <property type="match status" value="1"/>
</dbReference>
<evidence type="ECO:0000313" key="8">
    <source>
        <dbReference type="EMBL" id="TLG77173.1"/>
    </source>
</evidence>
<dbReference type="Gene3D" id="3.30.30.80">
    <property type="entry name" value="probable RNA-binding protein from clostridium symbiosum atcc 14940"/>
    <property type="match status" value="1"/>
</dbReference>
<dbReference type="Pfam" id="PF01424">
    <property type="entry name" value="R3H"/>
    <property type="match status" value="1"/>
</dbReference>
<dbReference type="Pfam" id="PF13083">
    <property type="entry name" value="KH_KhpA-B"/>
    <property type="match status" value="1"/>
</dbReference>
<dbReference type="SUPFAM" id="SSF54814">
    <property type="entry name" value="Prokaryotic type KH domain (KH-domain type II)"/>
    <property type="match status" value="1"/>
</dbReference>
<feature type="domain" description="R3H" evidence="7">
    <location>
        <begin position="142"/>
        <end position="207"/>
    </location>
</feature>
<evidence type="ECO:0000256" key="1">
    <source>
        <dbReference type="ARBA" id="ARBA00022490"/>
    </source>
</evidence>
<evidence type="ECO:0000256" key="3">
    <source>
        <dbReference type="ARBA" id="ARBA00022960"/>
    </source>
</evidence>
<dbReference type="InParanoid" id="A0A5R8QIA7"/>
<dbReference type="InterPro" id="IPR036867">
    <property type="entry name" value="R3H_dom_sf"/>
</dbReference>
<dbReference type="InterPro" id="IPR032782">
    <property type="entry name" value="KhpB_N"/>
</dbReference>
<evidence type="ECO:0000256" key="6">
    <source>
        <dbReference type="HAMAP-Rule" id="MF_00867"/>
    </source>
</evidence>
<dbReference type="InterPro" id="IPR009019">
    <property type="entry name" value="KH_sf_prok-type"/>
</dbReference>
<evidence type="ECO:0000256" key="4">
    <source>
        <dbReference type="ARBA" id="ARBA00023186"/>
    </source>
</evidence>
<keyword evidence="2 6" id="KW-0694">RNA-binding</keyword>
<name>A0A5R8QIA7_9FIRM</name>
<comment type="subunit">
    <text evidence="6">Forms a complex with KhpA.</text>
</comment>
<dbReference type="SUPFAM" id="SSF82708">
    <property type="entry name" value="R3H domain"/>
    <property type="match status" value="1"/>
</dbReference>
<comment type="function">
    <text evidence="6">A probable RNA chaperone. Forms a complex with KhpA which binds to cellular RNA and controls its expression. Plays a role in peptidoglycan (PG) homeostasis and cell length regulation.</text>
</comment>
<dbReference type="CDD" id="cd02414">
    <property type="entry name" value="KH-II_Jag"/>
    <property type="match status" value="1"/>
</dbReference>
<sequence length="207" mass="23708">MLKFKKIESKSIENAIQQVLTEYSINEDELIYTIIDEGKSGILGMGSKPAAIEYLTKNDIVNDIIVFLTEILTKMDIDQVEVKGTFVNDRITLEINSNQNGLIIGKDGQTLQAIQFLISQIIRNHFPNQNLHIFVDVSGYRKDNNDKLIQYAIRIAHKVAKYKKDMDLRPMNSYQRRIIHEALMDDKFVTTESAGEGPDRHIVIKLK</sequence>
<dbReference type="SMART" id="SM00393">
    <property type="entry name" value="R3H"/>
    <property type="match status" value="1"/>
</dbReference>
<comment type="similarity">
    <text evidence="6">Belongs to the KhpB RNA-binding protein family.</text>
</comment>
<dbReference type="SMART" id="SM01245">
    <property type="entry name" value="Jag_N"/>
    <property type="match status" value="1"/>
</dbReference>
<dbReference type="InterPro" id="IPR039247">
    <property type="entry name" value="KhpB"/>
</dbReference>
<comment type="domain">
    <text evidence="6">Has an N-terminal Jag-N domain and 2 RNA-binding domains (KH and R3H).</text>
</comment>
<comment type="subcellular location">
    <subcellularLocation>
        <location evidence="6">Cytoplasm</location>
    </subcellularLocation>
</comment>
<keyword evidence="3 6" id="KW-0133">Cell shape</keyword>
<dbReference type="InterPro" id="IPR015946">
    <property type="entry name" value="KH_dom-like_a/b"/>
</dbReference>
<reference evidence="8 9" key="1">
    <citation type="submission" date="2019-05" db="EMBL/GenBank/DDBJ databases">
        <title>Culicoidintestinum kansasii gen. nov., sp. nov. from the gastrointestinal tract of the biting midge, Culicoides sonorensis.</title>
        <authorList>
            <person name="Neupane S."/>
            <person name="Ghosh A."/>
            <person name="Gunther S."/>
            <person name="Martin K."/>
            <person name="Zurek L."/>
        </authorList>
    </citation>
    <scope>NUCLEOTIDE SEQUENCE [LARGE SCALE GENOMIC DNA]</scope>
    <source>
        <strain evidence="8 9">CS-1</strain>
    </source>
</reference>
<dbReference type="EMBL" id="VBWP01000001">
    <property type="protein sequence ID" value="TLG77173.1"/>
    <property type="molecule type" value="Genomic_DNA"/>
</dbReference>
<dbReference type="InterPro" id="IPR038008">
    <property type="entry name" value="Jag_KH"/>
</dbReference>
<evidence type="ECO:0000256" key="5">
    <source>
        <dbReference type="ARBA" id="ARBA00023316"/>
    </source>
</evidence>
<dbReference type="CDD" id="cd02644">
    <property type="entry name" value="R3H_jag"/>
    <property type="match status" value="1"/>
</dbReference>
<evidence type="ECO:0000256" key="2">
    <source>
        <dbReference type="ARBA" id="ARBA00022884"/>
    </source>
</evidence>
<proteinExistence type="inferred from homology"/>
<gene>
    <name evidence="6" type="primary">khpB</name>
    <name evidence="6" type="synonym">eloR</name>
    <name evidence="8" type="ORF">FEZ08_00715</name>
</gene>
<dbReference type="Gene3D" id="3.30.300.20">
    <property type="match status" value="1"/>
</dbReference>
<dbReference type="PROSITE" id="PS51061">
    <property type="entry name" value="R3H"/>
    <property type="match status" value="1"/>
</dbReference>
<dbReference type="HAMAP" id="MF_00867">
    <property type="entry name" value="KhpB"/>
    <property type="match status" value="1"/>
</dbReference>
<accession>A0A5R8QIA7</accession>
<keyword evidence="1 6" id="KW-0963">Cytoplasm</keyword>
<comment type="caution">
    <text evidence="8">The sequence shown here is derived from an EMBL/GenBank/DDBJ whole genome shotgun (WGS) entry which is preliminary data.</text>
</comment>
<dbReference type="Pfam" id="PF14804">
    <property type="entry name" value="Jag_N"/>
    <property type="match status" value="1"/>
</dbReference>
<evidence type="ECO:0000259" key="7">
    <source>
        <dbReference type="PROSITE" id="PS51061"/>
    </source>
</evidence>
<keyword evidence="9" id="KW-1185">Reference proteome</keyword>
<dbReference type="FunCoup" id="A0A5R8QIA7">
    <property type="interactions" value="136"/>
</dbReference>
<dbReference type="InterPro" id="IPR034079">
    <property type="entry name" value="R3H_KhpB"/>
</dbReference>
<comment type="caution">
    <text evidence="6">Lacks conserved residue(s) required for the propagation of feature annotation.</text>
</comment>
<dbReference type="AlphaFoldDB" id="A0A5R8QIA7"/>
<dbReference type="NCBIfam" id="NF041568">
    <property type="entry name" value="Jag_EloR"/>
    <property type="match status" value="1"/>
</dbReference>
<dbReference type="OrthoDB" id="9794483at2"/>